<comment type="pathway">
    <text evidence="2">Hormone biosynthesis.</text>
</comment>
<proteinExistence type="inferred from homology"/>
<dbReference type="EMBL" id="JAYMYS010000004">
    <property type="protein sequence ID" value="KAK7395778.1"/>
    <property type="molecule type" value="Genomic_DNA"/>
</dbReference>
<dbReference type="SUPFAM" id="SSF48264">
    <property type="entry name" value="Cytochrome P450"/>
    <property type="match status" value="1"/>
</dbReference>
<dbReference type="CDD" id="cd11043">
    <property type="entry name" value="CYP90-like"/>
    <property type="match status" value="1"/>
</dbReference>
<dbReference type="PRINTS" id="PR00385">
    <property type="entry name" value="P450"/>
</dbReference>
<evidence type="ECO:0000256" key="4">
    <source>
        <dbReference type="ARBA" id="ARBA00022692"/>
    </source>
</evidence>
<dbReference type="Pfam" id="PF00067">
    <property type="entry name" value="p450"/>
    <property type="match status" value="1"/>
</dbReference>
<dbReference type="InterPro" id="IPR036396">
    <property type="entry name" value="Cyt_P450_sf"/>
</dbReference>
<dbReference type="InterPro" id="IPR002401">
    <property type="entry name" value="Cyt_P450_E_grp-I"/>
</dbReference>
<evidence type="ECO:0000256" key="15">
    <source>
        <dbReference type="RuleBase" id="RU000461"/>
    </source>
</evidence>
<comment type="cofactor">
    <cofactor evidence="14">
        <name>heme</name>
        <dbReference type="ChEBI" id="CHEBI:30413"/>
    </cofactor>
</comment>
<dbReference type="GO" id="GO:0005506">
    <property type="term" value="F:iron ion binding"/>
    <property type="evidence" value="ECO:0007669"/>
    <property type="project" value="InterPro"/>
</dbReference>
<dbReference type="GO" id="GO:0016705">
    <property type="term" value="F:oxidoreductase activity, acting on paired donors, with incorporation or reduction of molecular oxygen"/>
    <property type="evidence" value="ECO:0007669"/>
    <property type="project" value="InterPro"/>
</dbReference>
<dbReference type="PANTHER" id="PTHR24286">
    <property type="entry name" value="CYTOCHROME P450 26"/>
    <property type="match status" value="1"/>
</dbReference>
<dbReference type="GO" id="GO:0016020">
    <property type="term" value="C:membrane"/>
    <property type="evidence" value="ECO:0007669"/>
    <property type="project" value="UniProtKB-SubCell"/>
</dbReference>
<dbReference type="PROSITE" id="PS00086">
    <property type="entry name" value="CYTOCHROME_P450"/>
    <property type="match status" value="1"/>
</dbReference>
<comment type="catalytic activity">
    <reaction evidence="10">
        <text>campesterol + reduced [NADPH--hemoprotein reductase] + O2 = (22S)-22-hydroxycampesterol + oxidized [NADPH--hemoprotein reductase] + H2O + H(+)</text>
        <dbReference type="Rhea" id="RHEA:69835"/>
        <dbReference type="Rhea" id="RHEA-COMP:11964"/>
        <dbReference type="Rhea" id="RHEA-COMP:11965"/>
        <dbReference type="ChEBI" id="CHEBI:15377"/>
        <dbReference type="ChEBI" id="CHEBI:15378"/>
        <dbReference type="ChEBI" id="CHEBI:15379"/>
        <dbReference type="ChEBI" id="CHEBI:28623"/>
        <dbReference type="ChEBI" id="CHEBI:57618"/>
        <dbReference type="ChEBI" id="CHEBI:58210"/>
        <dbReference type="ChEBI" id="CHEBI:72331"/>
    </reaction>
    <physiologicalReaction direction="left-to-right" evidence="10">
        <dbReference type="Rhea" id="RHEA:69836"/>
    </physiologicalReaction>
</comment>
<evidence type="ECO:0000256" key="6">
    <source>
        <dbReference type="ARBA" id="ARBA00022989"/>
    </source>
</evidence>
<dbReference type="InterPro" id="IPR001128">
    <property type="entry name" value="Cyt_P450"/>
</dbReference>
<keyword evidence="14 15" id="KW-0349">Heme</keyword>
<name>A0AAN9SFM0_PSOTE</name>
<reference evidence="16 17" key="1">
    <citation type="submission" date="2024-01" db="EMBL/GenBank/DDBJ databases">
        <title>The genomes of 5 underutilized Papilionoideae crops provide insights into root nodulation and disease resistanc.</title>
        <authorList>
            <person name="Jiang F."/>
        </authorList>
    </citation>
    <scope>NUCLEOTIDE SEQUENCE [LARGE SCALE GENOMIC DNA]</scope>
    <source>
        <strain evidence="16">DUOXIRENSHENG_FW03</strain>
        <tissue evidence="16">Leaves</tissue>
    </source>
</reference>
<comment type="pathway">
    <text evidence="9">Plant hormone biosynthesis; brassinosteroid biosynthesis.</text>
</comment>
<comment type="subcellular location">
    <subcellularLocation>
        <location evidence="1">Membrane</location>
        <topology evidence="1">Single-pass membrane protein</topology>
    </subcellularLocation>
</comment>
<dbReference type="FunFam" id="1.10.630.10:FF:000057">
    <property type="entry name" value="Cytochrome P450 724B1"/>
    <property type="match status" value="1"/>
</dbReference>
<evidence type="ECO:0000256" key="12">
    <source>
        <dbReference type="ARBA" id="ARBA00067336"/>
    </source>
</evidence>
<dbReference type="GO" id="GO:0004497">
    <property type="term" value="F:monooxygenase activity"/>
    <property type="evidence" value="ECO:0007669"/>
    <property type="project" value="UniProtKB-KW"/>
</dbReference>
<evidence type="ECO:0000256" key="14">
    <source>
        <dbReference type="PIRSR" id="PIRSR602401-1"/>
    </source>
</evidence>
<protein>
    <recommendedName>
        <fullName evidence="12">Cytochrome P450 724B1</fullName>
    </recommendedName>
    <alternativeName>
        <fullName evidence="13">(22S)-22-hydroxycampesterol synthase</fullName>
    </alternativeName>
</protein>
<evidence type="ECO:0000256" key="1">
    <source>
        <dbReference type="ARBA" id="ARBA00004167"/>
    </source>
</evidence>
<keyword evidence="8" id="KW-0472">Membrane</keyword>
<feature type="binding site" description="axial binding residue" evidence="14">
    <location>
        <position position="421"/>
    </location>
    <ligand>
        <name>heme</name>
        <dbReference type="ChEBI" id="CHEBI:30413"/>
    </ligand>
    <ligandPart>
        <name>Fe</name>
        <dbReference type="ChEBI" id="CHEBI:18248"/>
    </ligandPart>
</feature>
<comment type="similarity">
    <text evidence="3 15">Belongs to the cytochrome P450 family.</text>
</comment>
<evidence type="ECO:0000313" key="17">
    <source>
        <dbReference type="Proteomes" id="UP001386955"/>
    </source>
</evidence>
<comment type="pathway">
    <text evidence="11">Steroid biosynthesis.</text>
</comment>
<evidence type="ECO:0000256" key="10">
    <source>
        <dbReference type="ARBA" id="ARBA00052777"/>
    </source>
</evidence>
<dbReference type="GO" id="GO:0016132">
    <property type="term" value="P:brassinosteroid biosynthetic process"/>
    <property type="evidence" value="ECO:0007669"/>
    <property type="project" value="TreeGrafter"/>
</dbReference>
<keyword evidence="6" id="KW-1133">Transmembrane helix</keyword>
<evidence type="ECO:0000256" key="8">
    <source>
        <dbReference type="ARBA" id="ARBA00023136"/>
    </source>
</evidence>
<evidence type="ECO:0000256" key="2">
    <source>
        <dbReference type="ARBA" id="ARBA00004972"/>
    </source>
</evidence>
<keyword evidence="15" id="KW-0503">Monooxygenase</keyword>
<keyword evidence="15" id="KW-0560">Oxidoreductase</keyword>
<dbReference type="GO" id="GO:0016125">
    <property type="term" value="P:sterol metabolic process"/>
    <property type="evidence" value="ECO:0007669"/>
    <property type="project" value="TreeGrafter"/>
</dbReference>
<dbReference type="AlphaFoldDB" id="A0AAN9SFM0"/>
<dbReference type="InterPro" id="IPR017972">
    <property type="entry name" value="Cyt_P450_CS"/>
</dbReference>
<comment type="caution">
    <text evidence="16">The sequence shown here is derived from an EMBL/GenBank/DDBJ whole genome shotgun (WGS) entry which is preliminary data.</text>
</comment>
<evidence type="ECO:0000256" key="3">
    <source>
        <dbReference type="ARBA" id="ARBA00010617"/>
    </source>
</evidence>
<evidence type="ECO:0000256" key="9">
    <source>
        <dbReference type="ARBA" id="ARBA00037910"/>
    </source>
</evidence>
<evidence type="ECO:0000256" key="13">
    <source>
        <dbReference type="ARBA" id="ARBA00077474"/>
    </source>
</evidence>
<organism evidence="16 17">
    <name type="scientific">Psophocarpus tetragonolobus</name>
    <name type="common">Winged bean</name>
    <name type="synonym">Dolichos tetragonolobus</name>
    <dbReference type="NCBI Taxonomy" id="3891"/>
    <lineage>
        <taxon>Eukaryota</taxon>
        <taxon>Viridiplantae</taxon>
        <taxon>Streptophyta</taxon>
        <taxon>Embryophyta</taxon>
        <taxon>Tracheophyta</taxon>
        <taxon>Spermatophyta</taxon>
        <taxon>Magnoliopsida</taxon>
        <taxon>eudicotyledons</taxon>
        <taxon>Gunneridae</taxon>
        <taxon>Pentapetalae</taxon>
        <taxon>rosids</taxon>
        <taxon>fabids</taxon>
        <taxon>Fabales</taxon>
        <taxon>Fabaceae</taxon>
        <taxon>Papilionoideae</taxon>
        <taxon>50 kb inversion clade</taxon>
        <taxon>NPAAA clade</taxon>
        <taxon>indigoferoid/millettioid clade</taxon>
        <taxon>Phaseoleae</taxon>
        <taxon>Psophocarpus</taxon>
    </lineage>
</organism>
<keyword evidence="17" id="KW-1185">Reference proteome</keyword>
<evidence type="ECO:0000256" key="5">
    <source>
        <dbReference type="ARBA" id="ARBA00022723"/>
    </source>
</evidence>
<accession>A0AAN9SFM0</accession>
<keyword evidence="4" id="KW-0812">Transmembrane</keyword>
<dbReference type="GO" id="GO:0010268">
    <property type="term" value="P:brassinosteroid homeostasis"/>
    <property type="evidence" value="ECO:0007669"/>
    <property type="project" value="TreeGrafter"/>
</dbReference>
<keyword evidence="7 14" id="KW-0408">Iron</keyword>
<dbReference type="GO" id="GO:0020037">
    <property type="term" value="F:heme binding"/>
    <property type="evidence" value="ECO:0007669"/>
    <property type="project" value="InterPro"/>
</dbReference>
<evidence type="ECO:0000256" key="11">
    <source>
        <dbReference type="ARBA" id="ARBA00060577"/>
    </source>
</evidence>
<sequence>MVEFLSFILTLFSGLAFVFLFKYLNKNNEDTPQKLPPGSMGWPFFGETLSFLKPHRSNSLGSFLQEHCSRYGKVFKSHLFGSPTIVSCDFEFNMYILQNEGKLFPVDYPKVMHKILGKFSLLIVKGNLHRKLRSTVVSFVSATKYESNFLHCVEMLALSRINSWNPISKQVAFYEEAKRFTINVMMKHLLNINLDEPLAFKILGHFENYIKGFISLPINIPGTAYFKALQARIRLSAIIKEIILERRKYNNMKALEGGDLLNVILSNQNLSDEEMVSIVLDLLFGGYETTAKLLSLVVYFLGGASHVLESLKEEHQEIRKRKKEGELLNWEDYNQMEFTQNVMYEAMRFGNVVKFLHRKAVQDVKFKDYVIPAGWKVLPVLSSGHLDTTLFENPLEFDPFRWNDNSTSKKVAPFGGGPRLCPGADLAKVETAFFLHHLVLNYRWKIKPDDPPLAFPYVEFTKGLLLDLEPTFSTFGEHL</sequence>
<dbReference type="PRINTS" id="PR00463">
    <property type="entry name" value="EP450I"/>
</dbReference>
<dbReference type="Proteomes" id="UP001386955">
    <property type="component" value="Unassembled WGS sequence"/>
</dbReference>
<evidence type="ECO:0000256" key="7">
    <source>
        <dbReference type="ARBA" id="ARBA00023004"/>
    </source>
</evidence>
<evidence type="ECO:0000313" key="16">
    <source>
        <dbReference type="EMBL" id="KAK7395778.1"/>
    </source>
</evidence>
<dbReference type="PANTHER" id="PTHR24286:SF159">
    <property type="entry name" value="CYTOCHROME P450, FAMILY 724, SUBFAMILY A, POLYPEPTIDE 1"/>
    <property type="match status" value="1"/>
</dbReference>
<gene>
    <name evidence="16" type="ORF">VNO78_16348</name>
</gene>
<keyword evidence="5 14" id="KW-0479">Metal-binding</keyword>
<dbReference type="Gene3D" id="1.10.630.10">
    <property type="entry name" value="Cytochrome P450"/>
    <property type="match status" value="1"/>
</dbReference>